<gene>
    <name evidence="10" type="ORF">MNBD_GAMMA05-1643</name>
</gene>
<evidence type="ECO:0000256" key="6">
    <source>
        <dbReference type="ARBA" id="ARBA00022960"/>
    </source>
</evidence>
<dbReference type="Gene3D" id="2.40.440.10">
    <property type="entry name" value="L,D-transpeptidase catalytic domain-like"/>
    <property type="match status" value="1"/>
</dbReference>
<protein>
    <submittedName>
        <fullName evidence="10">Conserved domain protein</fullName>
    </submittedName>
</protein>
<dbReference type="PANTHER" id="PTHR30582">
    <property type="entry name" value="L,D-TRANSPEPTIDASE"/>
    <property type="match status" value="1"/>
</dbReference>
<dbReference type="InterPro" id="IPR050979">
    <property type="entry name" value="LD-transpeptidase"/>
</dbReference>
<dbReference type="Pfam" id="PF03734">
    <property type="entry name" value="YkuD"/>
    <property type="match status" value="1"/>
</dbReference>
<dbReference type="CDD" id="cd16913">
    <property type="entry name" value="YkuD_like"/>
    <property type="match status" value="1"/>
</dbReference>
<evidence type="ECO:0000256" key="3">
    <source>
        <dbReference type="ARBA" id="ARBA00022676"/>
    </source>
</evidence>
<keyword evidence="6" id="KW-0133">Cell shape</keyword>
<evidence type="ECO:0000256" key="7">
    <source>
        <dbReference type="ARBA" id="ARBA00022984"/>
    </source>
</evidence>
<feature type="domain" description="L,D-TPase catalytic" evidence="9">
    <location>
        <begin position="2"/>
        <end position="159"/>
    </location>
</feature>
<keyword evidence="3" id="KW-0328">Glycosyltransferase</keyword>
<dbReference type="PANTHER" id="PTHR30582:SF24">
    <property type="entry name" value="L,D-TRANSPEPTIDASE ERFK_SRFK-RELATED"/>
    <property type="match status" value="1"/>
</dbReference>
<comment type="pathway">
    <text evidence="1">Cell wall biogenesis; peptidoglycan biosynthesis.</text>
</comment>
<dbReference type="GO" id="GO:0018104">
    <property type="term" value="P:peptidoglycan-protein cross-linking"/>
    <property type="evidence" value="ECO:0007669"/>
    <property type="project" value="TreeGrafter"/>
</dbReference>
<dbReference type="InterPro" id="IPR038063">
    <property type="entry name" value="Transpep_catalytic_dom"/>
</dbReference>
<evidence type="ECO:0000256" key="4">
    <source>
        <dbReference type="ARBA" id="ARBA00022679"/>
    </source>
</evidence>
<dbReference type="PROSITE" id="PS52029">
    <property type="entry name" value="LD_TPASE"/>
    <property type="match status" value="1"/>
</dbReference>
<dbReference type="GO" id="GO:0005576">
    <property type="term" value="C:extracellular region"/>
    <property type="evidence" value="ECO:0007669"/>
    <property type="project" value="TreeGrafter"/>
</dbReference>
<keyword evidence="5" id="KW-0378">Hydrolase</keyword>
<keyword evidence="8" id="KW-0961">Cell wall biogenesis/degradation</keyword>
<dbReference type="SUPFAM" id="SSF141523">
    <property type="entry name" value="L,D-transpeptidase catalytic domain-like"/>
    <property type="match status" value="1"/>
</dbReference>
<dbReference type="UniPathway" id="UPA00219"/>
<keyword evidence="7" id="KW-0573">Peptidoglycan synthesis</keyword>
<dbReference type="GO" id="GO:0071972">
    <property type="term" value="F:peptidoglycan L,D-transpeptidase activity"/>
    <property type="evidence" value="ECO:0007669"/>
    <property type="project" value="TreeGrafter"/>
</dbReference>
<dbReference type="GO" id="GO:0008360">
    <property type="term" value="P:regulation of cell shape"/>
    <property type="evidence" value="ECO:0007669"/>
    <property type="project" value="UniProtKB-KW"/>
</dbReference>
<keyword evidence="4" id="KW-0808">Transferase</keyword>
<dbReference type="GO" id="GO:0071555">
    <property type="term" value="P:cell wall organization"/>
    <property type="evidence" value="ECO:0007669"/>
    <property type="project" value="UniProtKB-KW"/>
</dbReference>
<proteinExistence type="inferred from homology"/>
<accession>A0A3B0WFF3</accession>
<dbReference type="GO" id="GO:0016757">
    <property type="term" value="F:glycosyltransferase activity"/>
    <property type="evidence" value="ECO:0007669"/>
    <property type="project" value="UniProtKB-KW"/>
</dbReference>
<evidence type="ECO:0000256" key="8">
    <source>
        <dbReference type="ARBA" id="ARBA00023316"/>
    </source>
</evidence>
<comment type="similarity">
    <text evidence="2">Belongs to the YkuD family.</text>
</comment>
<dbReference type="EMBL" id="UOFE01000036">
    <property type="protein sequence ID" value="VAW54021.1"/>
    <property type="molecule type" value="Genomic_DNA"/>
</dbReference>
<evidence type="ECO:0000313" key="10">
    <source>
        <dbReference type="EMBL" id="VAW54021.1"/>
    </source>
</evidence>
<evidence type="ECO:0000259" key="9">
    <source>
        <dbReference type="PROSITE" id="PS52029"/>
    </source>
</evidence>
<evidence type="ECO:0000256" key="2">
    <source>
        <dbReference type="ARBA" id="ARBA00005992"/>
    </source>
</evidence>
<reference evidence="10" key="1">
    <citation type="submission" date="2018-06" db="EMBL/GenBank/DDBJ databases">
        <authorList>
            <person name="Zhirakovskaya E."/>
        </authorList>
    </citation>
    <scope>NUCLEOTIDE SEQUENCE</scope>
</reference>
<organism evidence="10">
    <name type="scientific">hydrothermal vent metagenome</name>
    <dbReference type="NCBI Taxonomy" id="652676"/>
    <lineage>
        <taxon>unclassified sequences</taxon>
        <taxon>metagenomes</taxon>
        <taxon>ecological metagenomes</taxon>
    </lineage>
</organism>
<evidence type="ECO:0000256" key="5">
    <source>
        <dbReference type="ARBA" id="ARBA00022801"/>
    </source>
</evidence>
<dbReference type="InterPro" id="IPR005490">
    <property type="entry name" value="LD_TPept_cat_dom"/>
</dbReference>
<name>A0A3B0WFF3_9ZZZZ</name>
<evidence type="ECO:0000256" key="1">
    <source>
        <dbReference type="ARBA" id="ARBA00004752"/>
    </source>
</evidence>
<dbReference type="AlphaFoldDB" id="A0A3B0WFF3"/>
<sequence>MNSIKINITEQSLRLFDEDNTLLHQYPVSTSKYGTGSENGSEKTPLGLHRVKDKLGGAMPVNEVYIGRVPHGNLEECKANGVDLPDDVIMSRIMWLEGMEPGKNQGGYVDTYQRYIYIHGTNHEEMIGTPTSIGCIRMCNDDIVELFRLVESGSEVLIEE</sequence>